<dbReference type="NCBIfam" id="TIGR01171">
    <property type="entry name" value="rplB_bact"/>
    <property type="match status" value="1"/>
</dbReference>
<name>A0A0H4T0L8_9BACT</name>
<dbReference type="InterPro" id="IPR014726">
    <property type="entry name" value="Ribosomal_uL2_dom3"/>
</dbReference>
<evidence type="ECO:0000256" key="2">
    <source>
        <dbReference type="ARBA" id="ARBA00022980"/>
    </source>
</evidence>
<evidence type="ECO:0000259" key="8">
    <source>
        <dbReference type="SMART" id="SM01383"/>
    </source>
</evidence>
<evidence type="ECO:0000313" key="9">
    <source>
        <dbReference type="EMBL" id="AKQ01043.1"/>
    </source>
</evidence>
<evidence type="ECO:0000256" key="1">
    <source>
        <dbReference type="ARBA" id="ARBA00005636"/>
    </source>
</evidence>
<dbReference type="PROSITE" id="PS00467">
    <property type="entry name" value="RIBOSOMAL_L2"/>
    <property type="match status" value="1"/>
</dbReference>
<evidence type="ECO:0000259" key="7">
    <source>
        <dbReference type="SMART" id="SM01382"/>
    </source>
</evidence>
<dbReference type="InterPro" id="IPR022669">
    <property type="entry name" value="Ribosomal_uL2_C"/>
</dbReference>
<dbReference type="FunFam" id="2.30.30.30:FF:000001">
    <property type="entry name" value="50S ribosomal protein L2"/>
    <property type="match status" value="1"/>
</dbReference>
<evidence type="ECO:0000256" key="4">
    <source>
        <dbReference type="ARBA" id="ARBA00035242"/>
    </source>
</evidence>
<dbReference type="GO" id="GO:0002181">
    <property type="term" value="P:cytoplasmic translation"/>
    <property type="evidence" value="ECO:0007669"/>
    <property type="project" value="TreeGrafter"/>
</dbReference>
<protein>
    <recommendedName>
        <fullName evidence="4 5">Large ribosomal subunit protein uL2</fullName>
    </recommendedName>
</protein>
<dbReference type="GO" id="GO:0019843">
    <property type="term" value="F:rRNA binding"/>
    <property type="evidence" value="ECO:0007669"/>
    <property type="project" value="UniProtKB-UniRule"/>
</dbReference>
<feature type="domain" description="Large ribosomal subunit protein uL2 C-terminal" evidence="7">
    <location>
        <begin position="123"/>
        <end position="252"/>
    </location>
</feature>
<dbReference type="Gene3D" id="2.30.30.30">
    <property type="match status" value="1"/>
</dbReference>
<dbReference type="InterPro" id="IPR012340">
    <property type="entry name" value="NA-bd_OB-fold"/>
</dbReference>
<dbReference type="PANTHER" id="PTHR13691">
    <property type="entry name" value="RIBOSOMAL PROTEIN L2"/>
    <property type="match status" value="1"/>
</dbReference>
<keyword evidence="3 5" id="KW-0687">Ribonucleoprotein</keyword>
<dbReference type="SUPFAM" id="SSF50104">
    <property type="entry name" value="Translation proteins SH3-like domain"/>
    <property type="match status" value="1"/>
</dbReference>
<dbReference type="Gene3D" id="4.10.950.10">
    <property type="entry name" value="Ribosomal protein L2, domain 3"/>
    <property type="match status" value="1"/>
</dbReference>
<dbReference type="PIRSF" id="PIRSF002158">
    <property type="entry name" value="Ribosomal_L2"/>
    <property type="match status" value="1"/>
</dbReference>
<feature type="region of interest" description="Disordered" evidence="6">
    <location>
        <begin position="218"/>
        <end position="278"/>
    </location>
</feature>
<dbReference type="InterPro" id="IPR005880">
    <property type="entry name" value="Ribosomal_uL2_bac/org-type"/>
</dbReference>
<comment type="function">
    <text evidence="5">One of the primary rRNA binding proteins. Required for association of the 30S and 50S subunits to form the 70S ribosome, for tRNA binding and peptide bond formation. It has been suggested to have peptidyltransferase activity; this is somewhat controversial. Makes several contacts with the 16S rRNA in the 70S ribosome.</text>
</comment>
<feature type="domain" description="Large ribosomal subunit protein uL2 RNA-binding" evidence="8">
    <location>
        <begin position="41"/>
        <end position="117"/>
    </location>
</feature>
<sequence length="278" mass="30815">MKSYKPTSPSRRNMATVTYRGLLTRSEPEKSLTRGFKRGVGRNNQGRITVRHKGGGVHRLYREIDFKYNKKDIRAMIKTIEYDPNRSGLIALVQYADGEKRYILVSSRALVGDTFIVSEKAPVTAGNRLPLKNIPVGTFVHSIELKPGGGVKIARSAGNFAQVVANYEGYTHLKMPSTEVRKIPEKSFATIGVVSNEDYHLVNSGKAGRSRWRGIRPSVRGSAMNPVDHPHGGGEGRQPIGMPGPKTPWGKPARGVKTRKPKKYSNQLIISRRKTGKK</sequence>
<gene>
    <name evidence="5 9" type="primary">rplB</name>
</gene>
<keyword evidence="5" id="KW-0699">rRNA-binding</keyword>
<reference evidence="9" key="1">
    <citation type="journal article" date="2015" name="ISME J.">
        <title>Aquifer environment selects for microbial species cohorts in sediment and groundwater.</title>
        <authorList>
            <person name="Hug L.A."/>
            <person name="Thomas B.C."/>
            <person name="Brown C.T."/>
            <person name="Frischkorn K.R."/>
            <person name="Williams K.H."/>
            <person name="Tringe S.G."/>
            <person name="Banfield J.F."/>
        </authorList>
    </citation>
    <scope>NUCLEOTIDE SEQUENCE</scope>
</reference>
<dbReference type="Pfam" id="PF00181">
    <property type="entry name" value="Ribosomal_L2_N"/>
    <property type="match status" value="1"/>
</dbReference>
<accession>A0A0H4T0L8</accession>
<dbReference type="InterPro" id="IPR008991">
    <property type="entry name" value="Translation_prot_SH3-like_sf"/>
</dbReference>
<dbReference type="HAMAP" id="MF_01320_B">
    <property type="entry name" value="Ribosomal_uL2_B"/>
    <property type="match status" value="1"/>
</dbReference>
<dbReference type="SMART" id="SM01382">
    <property type="entry name" value="Ribosomal_L2_C"/>
    <property type="match status" value="1"/>
</dbReference>
<keyword evidence="5" id="KW-0694">RNA-binding</keyword>
<proteinExistence type="inferred from homology"/>
<dbReference type="GO" id="GO:0003735">
    <property type="term" value="F:structural constituent of ribosome"/>
    <property type="evidence" value="ECO:0007669"/>
    <property type="project" value="InterPro"/>
</dbReference>
<dbReference type="EMBL" id="KT006948">
    <property type="protein sequence ID" value="AKQ01043.1"/>
    <property type="molecule type" value="Genomic_DNA"/>
</dbReference>
<dbReference type="InterPro" id="IPR002171">
    <property type="entry name" value="Ribosomal_uL2"/>
</dbReference>
<dbReference type="InterPro" id="IPR022666">
    <property type="entry name" value="Ribosomal_uL2_RNA-bd_dom"/>
</dbReference>
<dbReference type="Pfam" id="PF03947">
    <property type="entry name" value="Ribosomal_L2_C"/>
    <property type="match status" value="1"/>
</dbReference>
<feature type="compositionally biased region" description="Basic residues" evidence="6">
    <location>
        <begin position="254"/>
        <end position="263"/>
    </location>
</feature>
<evidence type="ECO:0000256" key="6">
    <source>
        <dbReference type="SAM" id="MobiDB-lite"/>
    </source>
</evidence>
<dbReference type="GO" id="GO:0015934">
    <property type="term" value="C:large ribosomal subunit"/>
    <property type="evidence" value="ECO:0007669"/>
    <property type="project" value="InterPro"/>
</dbReference>
<dbReference type="SMART" id="SM01383">
    <property type="entry name" value="Ribosomal_L2"/>
    <property type="match status" value="1"/>
</dbReference>
<keyword evidence="2 5" id="KW-0689">Ribosomal protein</keyword>
<comment type="subunit">
    <text evidence="5">Part of the 50S ribosomal subunit. Forms a bridge to the 30S subunit in the 70S ribosome.</text>
</comment>
<evidence type="ECO:0000256" key="3">
    <source>
        <dbReference type="ARBA" id="ARBA00023274"/>
    </source>
</evidence>
<dbReference type="Gene3D" id="2.40.50.140">
    <property type="entry name" value="Nucleic acid-binding proteins"/>
    <property type="match status" value="1"/>
</dbReference>
<dbReference type="SUPFAM" id="SSF50249">
    <property type="entry name" value="Nucleic acid-binding proteins"/>
    <property type="match status" value="1"/>
</dbReference>
<comment type="similarity">
    <text evidence="1 5">Belongs to the universal ribosomal protein uL2 family.</text>
</comment>
<organism evidence="9">
    <name type="scientific">uncultured Parcubacteria bacterium Rifle_16ft_4_minimus_13933</name>
    <dbReference type="NCBI Taxonomy" id="1665134"/>
    <lineage>
        <taxon>Bacteria</taxon>
        <taxon>Candidatus Parcubacteria</taxon>
        <taxon>environmental samples</taxon>
    </lineage>
</organism>
<dbReference type="AlphaFoldDB" id="A0A0H4T0L8"/>
<dbReference type="FunFam" id="4.10.950.10:FF:000001">
    <property type="entry name" value="50S ribosomal protein L2"/>
    <property type="match status" value="1"/>
</dbReference>
<dbReference type="GO" id="GO:0016740">
    <property type="term" value="F:transferase activity"/>
    <property type="evidence" value="ECO:0007669"/>
    <property type="project" value="InterPro"/>
</dbReference>
<dbReference type="InterPro" id="IPR022671">
    <property type="entry name" value="Ribosomal_uL2_CS"/>
</dbReference>
<evidence type="ECO:0000256" key="5">
    <source>
        <dbReference type="HAMAP-Rule" id="MF_01320"/>
    </source>
</evidence>
<dbReference type="InterPro" id="IPR014722">
    <property type="entry name" value="Rib_uL2_dom2"/>
</dbReference>
<dbReference type="PANTHER" id="PTHR13691:SF5">
    <property type="entry name" value="LARGE RIBOSOMAL SUBUNIT PROTEIN UL2M"/>
    <property type="match status" value="1"/>
</dbReference>